<dbReference type="Pfam" id="PF00680">
    <property type="entry name" value="RdRP_1"/>
    <property type="match status" value="1"/>
</dbReference>
<sequence length="664" mass="74780">PDFTPANVALWRRFHTSADAARLDRQNTVMITPVAGREDGPLERCTGEFVKMYTEPIEMEDGEGRVSTIRAHCYVFSSRSYCGDCGGLYVVDDNAFSGKILGFHFGGAVDGGALAVPLLRQHFEFLENAQEVRLPKFVIEDGEGEAPVCGAIYQGHVKQPPGMNMRTSIVKSMLHGHVQPTTVAPAQLGYILAPGGAGLRGLAKVCGDVPYVDPEKLYYAVESWKTLALSGKYPQEWRGKLTFEEAVAGVPDREYIKPMNRSTSAGYPWCLARKPGTKGKQGWLGFAEWDLTQRGALELRAEVERQDALLREGVLEPSVFNDTLKDETRPIEKVQAGKTRVFSAAPMCGVVLVRQYFGRFVDAITSNRIHNEVCVGIQAHGVDWTHMASRLLTVGNNIVAGDFTDYDGSLNPAILKAVFRMVNDWYADEWSAERMLLAEGLCHSYHVAGERVYRWTHSQPSGNPLTAILNSIYNSLVTRLAWMHLAELHGHAEFFPGATFNRHVRMVSYGDDNLISVDADVKHWFNMANLVEGYARAGMKYTSEAKDGVVYTVKRLQECSFLKRGFRRWRSFWLAPLQQNSINEALNWCHKNANTRDNLEEMARTQVAEWALHEKEKFEEMRSKIQMAVFQVMGRYIETVEQERYIQTMLFADYGTMFPLLCYS</sequence>
<dbReference type="InterPro" id="IPR009003">
    <property type="entry name" value="Peptidase_S1_PA"/>
</dbReference>
<dbReference type="Gene3D" id="3.30.70.270">
    <property type="match status" value="1"/>
</dbReference>
<dbReference type="InterPro" id="IPR043502">
    <property type="entry name" value="DNA/RNA_pol_sf"/>
</dbReference>
<dbReference type="InterPro" id="IPR043504">
    <property type="entry name" value="Peptidase_S1_PA_chymotrypsin"/>
</dbReference>
<dbReference type="SUPFAM" id="SSF50494">
    <property type="entry name" value="Trypsin-like serine proteases"/>
    <property type="match status" value="1"/>
</dbReference>
<dbReference type="InterPro" id="IPR007094">
    <property type="entry name" value="RNA-dir_pol_PSvirus"/>
</dbReference>
<dbReference type="AlphaFoldDB" id="A0A0C9QZ43"/>
<dbReference type="EMBL" id="GBYB01000995">
    <property type="protein sequence ID" value="JAG70762.1"/>
    <property type="molecule type" value="Transcribed_RNA"/>
</dbReference>
<dbReference type="GO" id="GO:0003968">
    <property type="term" value="F:RNA-directed RNA polymerase activity"/>
    <property type="evidence" value="ECO:0007669"/>
    <property type="project" value="InterPro"/>
</dbReference>
<evidence type="ECO:0000259" key="1">
    <source>
        <dbReference type="PROSITE" id="PS50507"/>
    </source>
</evidence>
<dbReference type="PROSITE" id="PS50507">
    <property type="entry name" value="RDRP_SSRNA_POS"/>
    <property type="match status" value="1"/>
</dbReference>
<organism evidence="2">
    <name type="scientific">Fopius arisanus</name>
    <dbReference type="NCBI Taxonomy" id="64838"/>
    <lineage>
        <taxon>Eukaryota</taxon>
        <taxon>Metazoa</taxon>
        <taxon>Ecdysozoa</taxon>
        <taxon>Arthropoda</taxon>
        <taxon>Hexapoda</taxon>
        <taxon>Insecta</taxon>
        <taxon>Pterygota</taxon>
        <taxon>Neoptera</taxon>
        <taxon>Endopterygota</taxon>
        <taxon>Hymenoptera</taxon>
        <taxon>Apocrita</taxon>
        <taxon>Ichneumonoidea</taxon>
        <taxon>Braconidae</taxon>
        <taxon>Opiinae</taxon>
        <taxon>Fopius</taxon>
    </lineage>
</organism>
<dbReference type="GO" id="GO:0071897">
    <property type="term" value="P:DNA biosynthetic process"/>
    <property type="evidence" value="ECO:0007669"/>
    <property type="project" value="UniProtKB-ARBA"/>
</dbReference>
<dbReference type="GO" id="GO:0006351">
    <property type="term" value="P:DNA-templated transcription"/>
    <property type="evidence" value="ECO:0007669"/>
    <property type="project" value="InterPro"/>
</dbReference>
<protein>
    <submittedName>
        <fullName evidence="2">ORF1_8 protein</fullName>
    </submittedName>
</protein>
<dbReference type="Gene3D" id="2.40.10.10">
    <property type="entry name" value="Trypsin-like serine proteases"/>
    <property type="match status" value="1"/>
</dbReference>
<dbReference type="SUPFAM" id="SSF56672">
    <property type="entry name" value="DNA/RNA polymerases"/>
    <property type="match status" value="1"/>
</dbReference>
<dbReference type="CDD" id="cd23194">
    <property type="entry name" value="Dicistroviridae_RdRp"/>
    <property type="match status" value="1"/>
</dbReference>
<dbReference type="InterPro" id="IPR001205">
    <property type="entry name" value="RNA-dir_pol_C"/>
</dbReference>
<dbReference type="GO" id="GO:0003723">
    <property type="term" value="F:RNA binding"/>
    <property type="evidence" value="ECO:0007669"/>
    <property type="project" value="InterPro"/>
</dbReference>
<feature type="non-terminal residue" evidence="2">
    <location>
        <position position="1"/>
    </location>
</feature>
<gene>
    <name evidence="2" type="primary">ORF1_8</name>
    <name evidence="2" type="ORF">g.1950</name>
</gene>
<evidence type="ECO:0000313" key="2">
    <source>
        <dbReference type="EMBL" id="JAG70762.1"/>
    </source>
</evidence>
<feature type="domain" description="RdRp catalytic" evidence="1">
    <location>
        <begin position="396"/>
        <end position="525"/>
    </location>
</feature>
<dbReference type="GO" id="GO:0039694">
    <property type="term" value="P:viral RNA genome replication"/>
    <property type="evidence" value="ECO:0007669"/>
    <property type="project" value="InterPro"/>
</dbReference>
<reference evidence="2" key="1">
    <citation type="submission" date="2015-01" db="EMBL/GenBank/DDBJ databases">
        <title>Transcriptome Assembly of Fopius arisanus.</title>
        <authorList>
            <person name="Geib S."/>
        </authorList>
    </citation>
    <scope>NUCLEOTIDE SEQUENCE</scope>
</reference>
<dbReference type="InterPro" id="IPR043128">
    <property type="entry name" value="Rev_trsase/Diguanyl_cyclase"/>
</dbReference>
<dbReference type="Gene3D" id="1.20.960.20">
    <property type="match status" value="1"/>
</dbReference>
<name>A0A0C9QZ43_9HYME</name>
<proteinExistence type="predicted"/>
<accession>A0A0C9QZ43</accession>